<keyword evidence="6" id="KW-0406">Ion transport</keyword>
<comment type="similarity">
    <text evidence="10 11">Belongs to the TonB-dependent receptor family.</text>
</comment>
<dbReference type="GO" id="GO:0009279">
    <property type="term" value="C:cell outer membrane"/>
    <property type="evidence" value="ECO:0007669"/>
    <property type="project" value="UniProtKB-SubCell"/>
</dbReference>
<accession>A0A2A2HZZ9</accession>
<protein>
    <recommendedName>
        <fullName evidence="17">TonB-dependent receptor</fullName>
    </recommendedName>
</protein>
<dbReference type="InterPro" id="IPR037066">
    <property type="entry name" value="Plug_dom_sf"/>
</dbReference>
<dbReference type="PANTHER" id="PTHR30069">
    <property type="entry name" value="TONB-DEPENDENT OUTER MEMBRANE RECEPTOR"/>
    <property type="match status" value="1"/>
</dbReference>
<sequence>MPVHVQRGDIIVTTPTRLSLAIAIGLAPLTAPAAEELNPIVVTAGHTAQTVNEANASVTVISRSDIEKSAFTTVEDVLRTVPGLTIGNNGGVGQQSSVFLRGSNSDHVLVLVDGMRVGGAFFGTTQFQDLPLSLVERIEVVRGPRSSLYGAEAIGGVIQIFTRRGGQQEQGTSVMRAGNNGAAELVQHLSGGNENTRYNLSASVFDTEGQDAYIADNMEPDEDGFTSKSLAASVSHDVTERWRIGGNLLRAQGTNEFDDTFTPAYTYRDFVQQSGRVYSDYQATSRLNLHAQFGFGRESRDVQDSFPRNLETKRRQLKVRGDYAIGDHQMVSFGAERIDTEIEASATDYTTTERYNNAVFGQWQTINSPLDLQASVRHDDNEAYGEQTTGSVSAGYRVNRYLKPYVSVGTGFRAPNFNDLYSPFGANPDIQPETRRRPRLV</sequence>
<keyword evidence="2 10" id="KW-0813">Transport</keyword>
<keyword evidence="3 10" id="KW-1134">Transmembrane beta strand</keyword>
<keyword evidence="5 12" id="KW-0732">Signal</keyword>
<dbReference type="GO" id="GO:0006811">
    <property type="term" value="P:monoatomic ion transport"/>
    <property type="evidence" value="ECO:0007669"/>
    <property type="project" value="UniProtKB-KW"/>
</dbReference>
<feature type="signal peptide" evidence="12">
    <location>
        <begin position="1"/>
        <end position="33"/>
    </location>
</feature>
<evidence type="ECO:0000256" key="1">
    <source>
        <dbReference type="ARBA" id="ARBA00004571"/>
    </source>
</evidence>
<keyword evidence="9 10" id="KW-0998">Cell outer membrane</keyword>
<dbReference type="SUPFAM" id="SSF56935">
    <property type="entry name" value="Porins"/>
    <property type="match status" value="1"/>
</dbReference>
<evidence type="ECO:0000256" key="4">
    <source>
        <dbReference type="ARBA" id="ARBA00022692"/>
    </source>
</evidence>
<evidence type="ECO:0008006" key="17">
    <source>
        <dbReference type="Google" id="ProtNLM"/>
    </source>
</evidence>
<evidence type="ECO:0000256" key="12">
    <source>
        <dbReference type="SAM" id="SignalP"/>
    </source>
</evidence>
<dbReference type="AlphaFoldDB" id="A0A2A2HZZ9"/>
<evidence type="ECO:0000313" key="15">
    <source>
        <dbReference type="EMBL" id="PAV24440.1"/>
    </source>
</evidence>
<evidence type="ECO:0000313" key="16">
    <source>
        <dbReference type="Proteomes" id="UP000218332"/>
    </source>
</evidence>
<dbReference type="Gene3D" id="2.40.170.20">
    <property type="entry name" value="TonB-dependent receptor, beta-barrel domain"/>
    <property type="match status" value="1"/>
</dbReference>
<evidence type="ECO:0000256" key="6">
    <source>
        <dbReference type="ARBA" id="ARBA00023065"/>
    </source>
</evidence>
<evidence type="ECO:0000256" key="9">
    <source>
        <dbReference type="ARBA" id="ARBA00023237"/>
    </source>
</evidence>
<keyword evidence="16" id="KW-1185">Reference proteome</keyword>
<keyword evidence="4 10" id="KW-0812">Transmembrane</keyword>
<evidence type="ECO:0000256" key="8">
    <source>
        <dbReference type="ARBA" id="ARBA00023136"/>
    </source>
</evidence>
<organism evidence="15 16">
    <name type="scientific">Tamilnaduibacter salinus</name>
    <dbReference type="NCBI Taxonomy" id="1484056"/>
    <lineage>
        <taxon>Bacteria</taxon>
        <taxon>Pseudomonadati</taxon>
        <taxon>Pseudomonadota</taxon>
        <taxon>Gammaproteobacteria</taxon>
        <taxon>Pseudomonadales</taxon>
        <taxon>Marinobacteraceae</taxon>
        <taxon>Tamilnaduibacter</taxon>
    </lineage>
</organism>
<evidence type="ECO:0000259" key="13">
    <source>
        <dbReference type="Pfam" id="PF00593"/>
    </source>
</evidence>
<dbReference type="Pfam" id="PF07715">
    <property type="entry name" value="Plug"/>
    <property type="match status" value="1"/>
</dbReference>
<comment type="caution">
    <text evidence="15">The sequence shown here is derived from an EMBL/GenBank/DDBJ whole genome shotgun (WGS) entry which is preliminary data.</text>
</comment>
<keyword evidence="8 10" id="KW-0472">Membrane</keyword>
<dbReference type="GO" id="GO:0015889">
    <property type="term" value="P:cobalamin transport"/>
    <property type="evidence" value="ECO:0007669"/>
    <property type="project" value="TreeGrafter"/>
</dbReference>
<proteinExistence type="inferred from homology"/>
<dbReference type="InterPro" id="IPR012910">
    <property type="entry name" value="Plug_dom"/>
</dbReference>
<dbReference type="Proteomes" id="UP000218332">
    <property type="component" value="Unassembled WGS sequence"/>
</dbReference>
<dbReference type="InterPro" id="IPR036942">
    <property type="entry name" value="Beta-barrel_TonB_sf"/>
</dbReference>
<feature type="domain" description="TonB-dependent receptor-like beta-barrel" evidence="13">
    <location>
        <begin position="195"/>
        <end position="434"/>
    </location>
</feature>
<dbReference type="PROSITE" id="PS52016">
    <property type="entry name" value="TONB_DEPENDENT_REC_3"/>
    <property type="match status" value="1"/>
</dbReference>
<feature type="domain" description="TonB-dependent receptor plug" evidence="14">
    <location>
        <begin position="52"/>
        <end position="157"/>
    </location>
</feature>
<comment type="subcellular location">
    <subcellularLocation>
        <location evidence="1 10">Cell outer membrane</location>
        <topology evidence="1 10">Multi-pass membrane protein</topology>
    </subcellularLocation>
</comment>
<feature type="chain" id="PRO_5012155070" description="TonB-dependent receptor" evidence="12">
    <location>
        <begin position="34"/>
        <end position="441"/>
    </location>
</feature>
<dbReference type="Gene3D" id="2.170.130.10">
    <property type="entry name" value="TonB-dependent receptor, plug domain"/>
    <property type="match status" value="1"/>
</dbReference>
<evidence type="ECO:0000256" key="5">
    <source>
        <dbReference type="ARBA" id="ARBA00022729"/>
    </source>
</evidence>
<evidence type="ECO:0000256" key="7">
    <source>
        <dbReference type="ARBA" id="ARBA00023077"/>
    </source>
</evidence>
<gene>
    <name evidence="15" type="ORF">CF392_16275</name>
</gene>
<keyword evidence="7 11" id="KW-0798">TonB box</keyword>
<evidence type="ECO:0000256" key="2">
    <source>
        <dbReference type="ARBA" id="ARBA00022448"/>
    </source>
</evidence>
<evidence type="ECO:0000256" key="10">
    <source>
        <dbReference type="PROSITE-ProRule" id="PRU01360"/>
    </source>
</evidence>
<evidence type="ECO:0000256" key="11">
    <source>
        <dbReference type="RuleBase" id="RU003357"/>
    </source>
</evidence>
<dbReference type="InterPro" id="IPR039426">
    <property type="entry name" value="TonB-dep_rcpt-like"/>
</dbReference>
<name>A0A2A2HZZ9_9GAMM</name>
<dbReference type="Pfam" id="PF00593">
    <property type="entry name" value="TonB_dep_Rec_b-barrel"/>
    <property type="match status" value="1"/>
</dbReference>
<dbReference type="PANTHER" id="PTHR30069:SF53">
    <property type="entry name" value="COLICIN I RECEPTOR-RELATED"/>
    <property type="match status" value="1"/>
</dbReference>
<evidence type="ECO:0000256" key="3">
    <source>
        <dbReference type="ARBA" id="ARBA00022452"/>
    </source>
</evidence>
<evidence type="ECO:0000259" key="14">
    <source>
        <dbReference type="Pfam" id="PF07715"/>
    </source>
</evidence>
<dbReference type="EMBL" id="NMPM01000179">
    <property type="protein sequence ID" value="PAV24440.1"/>
    <property type="molecule type" value="Genomic_DNA"/>
</dbReference>
<reference evidence="15 16" key="1">
    <citation type="submission" date="2017-07" db="EMBL/GenBank/DDBJ databases">
        <title>Tamlnaduibacter salinus (Mi-7) genome sequencing.</title>
        <authorList>
            <person name="Verma A."/>
            <person name="Krishnamurthi S."/>
        </authorList>
    </citation>
    <scope>NUCLEOTIDE SEQUENCE [LARGE SCALE GENOMIC DNA]</scope>
    <source>
        <strain evidence="15 16">Mi-7</strain>
    </source>
</reference>
<dbReference type="InterPro" id="IPR000531">
    <property type="entry name" value="Beta-barrel_TonB"/>
</dbReference>